<feature type="compositionally biased region" description="Polar residues" evidence="1">
    <location>
        <begin position="318"/>
        <end position="337"/>
    </location>
</feature>
<name>A0A1B6KC34_9HEMI</name>
<proteinExistence type="predicted"/>
<protein>
    <submittedName>
        <fullName evidence="3">Uncharacterized protein</fullName>
    </submittedName>
</protein>
<dbReference type="EMBL" id="GEBQ01030964">
    <property type="protein sequence ID" value="JAT09013.1"/>
    <property type="molecule type" value="Transcribed_RNA"/>
</dbReference>
<feature type="compositionally biased region" description="Low complexity" evidence="1">
    <location>
        <begin position="186"/>
        <end position="199"/>
    </location>
</feature>
<evidence type="ECO:0000256" key="1">
    <source>
        <dbReference type="SAM" id="MobiDB-lite"/>
    </source>
</evidence>
<feature type="signal peptide" evidence="2">
    <location>
        <begin position="1"/>
        <end position="20"/>
    </location>
</feature>
<feature type="region of interest" description="Disordered" evidence="1">
    <location>
        <begin position="76"/>
        <end position="344"/>
    </location>
</feature>
<accession>A0A1B6KC34</accession>
<sequence length="344" mass="36995">MEHRGGIAFIFLIWLHLTVGWPRFIETYSGEERSAELSKEQSIVQASYMKASESKAIPEKNQSNFVSAEDYSNATQYWSTKENQDPVRSTTPEDTRPRRNLKNDTLAKNLMQSNNGNIPTTTLNSYTTTKLELSNSSPRSSGSHPSSATEDGAINTIRSTMSTDITSNTSEEDSGVSNTTTKLEPSNSSSRSSGSHPSSATEDGAINTIRSTMSTDITSNTSEEDSGVSNTTTKLEPSNSSPRSSGSHPSSATEDGAINTIRSTMSTDITSNTSEEESGVSNTTTKTYTTTKLEPSNSSPRSSGSHPSSATEDGAINTIRNTMSTTTKFEGKTNTVIRNRARSA</sequence>
<keyword evidence="2" id="KW-0732">Signal</keyword>
<feature type="non-terminal residue" evidence="3">
    <location>
        <position position="344"/>
    </location>
</feature>
<reference evidence="3" key="1">
    <citation type="submission" date="2015-11" db="EMBL/GenBank/DDBJ databases">
        <title>De novo transcriptome assembly of four potential Pierce s Disease insect vectors from Arizona vineyards.</title>
        <authorList>
            <person name="Tassone E.E."/>
        </authorList>
    </citation>
    <scope>NUCLEOTIDE SEQUENCE</scope>
</reference>
<feature type="compositionally biased region" description="Polar residues" evidence="1">
    <location>
        <begin position="110"/>
        <end position="119"/>
    </location>
</feature>
<evidence type="ECO:0000313" key="3">
    <source>
        <dbReference type="EMBL" id="JAT09013.1"/>
    </source>
</evidence>
<gene>
    <name evidence="3" type="ORF">g.12924</name>
</gene>
<feature type="compositionally biased region" description="Polar residues" evidence="1">
    <location>
        <begin position="156"/>
        <end position="185"/>
    </location>
</feature>
<organism evidence="3">
    <name type="scientific">Graphocephala atropunctata</name>
    <dbReference type="NCBI Taxonomy" id="36148"/>
    <lineage>
        <taxon>Eukaryota</taxon>
        <taxon>Metazoa</taxon>
        <taxon>Ecdysozoa</taxon>
        <taxon>Arthropoda</taxon>
        <taxon>Hexapoda</taxon>
        <taxon>Insecta</taxon>
        <taxon>Pterygota</taxon>
        <taxon>Neoptera</taxon>
        <taxon>Paraneoptera</taxon>
        <taxon>Hemiptera</taxon>
        <taxon>Auchenorrhyncha</taxon>
        <taxon>Membracoidea</taxon>
        <taxon>Cicadellidae</taxon>
        <taxon>Cicadellinae</taxon>
        <taxon>Cicadellini</taxon>
        <taxon>Graphocephala</taxon>
    </lineage>
</organism>
<dbReference type="AlphaFoldDB" id="A0A1B6KC34"/>
<feature type="compositionally biased region" description="Low complexity" evidence="1">
    <location>
        <begin position="237"/>
        <end position="251"/>
    </location>
</feature>
<feature type="compositionally biased region" description="Polar residues" evidence="1">
    <location>
        <begin position="260"/>
        <end position="273"/>
    </location>
</feature>
<feature type="compositionally biased region" description="Low complexity" evidence="1">
    <location>
        <begin position="283"/>
        <end position="309"/>
    </location>
</feature>
<feature type="compositionally biased region" description="Polar residues" evidence="1">
    <location>
        <begin position="76"/>
        <end position="90"/>
    </location>
</feature>
<feature type="compositionally biased region" description="Low complexity" evidence="1">
    <location>
        <begin position="120"/>
        <end position="147"/>
    </location>
</feature>
<feature type="compositionally biased region" description="Polar residues" evidence="1">
    <location>
        <begin position="208"/>
        <end position="236"/>
    </location>
</feature>
<evidence type="ECO:0000256" key="2">
    <source>
        <dbReference type="SAM" id="SignalP"/>
    </source>
</evidence>
<feature type="chain" id="PRO_5008586460" evidence="2">
    <location>
        <begin position="21"/>
        <end position="344"/>
    </location>
</feature>